<evidence type="ECO:0000313" key="3">
    <source>
        <dbReference type="EMBL" id="ABS54891.1"/>
    </source>
</evidence>
<dbReference type="PROSITE" id="PS50943">
    <property type="entry name" value="HTH_CROC1"/>
    <property type="match status" value="1"/>
</dbReference>
<dbReference type="GO" id="GO:0005829">
    <property type="term" value="C:cytosol"/>
    <property type="evidence" value="ECO:0007669"/>
    <property type="project" value="TreeGrafter"/>
</dbReference>
<dbReference type="InterPro" id="IPR050807">
    <property type="entry name" value="TransReg_Diox_bact_type"/>
</dbReference>
<dbReference type="PANTHER" id="PTHR46797">
    <property type="entry name" value="HTH-TYPE TRANSCRIPTIONAL REGULATOR"/>
    <property type="match status" value="1"/>
</dbReference>
<dbReference type="InterPro" id="IPR010982">
    <property type="entry name" value="Lambda_DNA-bd_dom_sf"/>
</dbReference>
<keyword evidence="4" id="KW-1185">Reference proteome</keyword>
<dbReference type="GO" id="GO:0003700">
    <property type="term" value="F:DNA-binding transcription factor activity"/>
    <property type="evidence" value="ECO:0007669"/>
    <property type="project" value="TreeGrafter"/>
</dbReference>
<feature type="domain" description="HTH cro/C1-type" evidence="2">
    <location>
        <begin position="19"/>
        <end position="73"/>
    </location>
</feature>
<sequence length="91" mass="10529">MATISLVTSEREEIFGKIIREERKAKEISQERLARLTGLDRTFISLIENGKRSPTFSTILKICSAIEIDPSELFSIYEKKDPDYHVRKRGK</sequence>
<keyword evidence="1" id="KW-0238">DNA-binding</keyword>
<gene>
    <name evidence="3" type="ordered locus">Mboo_0371</name>
</gene>
<dbReference type="HOGENOM" id="CLU_066192_29_0_2"/>
<evidence type="ECO:0000256" key="1">
    <source>
        <dbReference type="ARBA" id="ARBA00023125"/>
    </source>
</evidence>
<dbReference type="KEGG" id="mbn:Mboo_0371"/>
<accession>A7I580</accession>
<reference evidence="4" key="1">
    <citation type="journal article" date="2015" name="Microbiology">
        <title>Genome of Methanoregula boonei 6A8 reveals adaptations to oligotrophic peatland environments.</title>
        <authorList>
            <person name="Braeuer S."/>
            <person name="Cadillo-Quiroz H."/>
            <person name="Kyrpides N."/>
            <person name="Woyke T."/>
            <person name="Goodwin L."/>
            <person name="Detter C."/>
            <person name="Podell S."/>
            <person name="Yavitt J.B."/>
            <person name="Zinder S.H."/>
        </authorList>
    </citation>
    <scope>NUCLEOTIDE SEQUENCE [LARGE SCALE GENOMIC DNA]</scope>
    <source>
        <strain evidence="4">DSM 21154 / JCM 14090 / 6A8</strain>
    </source>
</reference>
<dbReference type="Proteomes" id="UP000002408">
    <property type="component" value="Chromosome"/>
</dbReference>
<name>A7I580_METB6</name>
<dbReference type="SUPFAM" id="SSF47413">
    <property type="entry name" value="lambda repressor-like DNA-binding domains"/>
    <property type="match status" value="1"/>
</dbReference>
<dbReference type="Gene3D" id="1.10.260.40">
    <property type="entry name" value="lambda repressor-like DNA-binding domains"/>
    <property type="match status" value="1"/>
</dbReference>
<dbReference type="CDD" id="cd00093">
    <property type="entry name" value="HTH_XRE"/>
    <property type="match status" value="1"/>
</dbReference>
<protein>
    <submittedName>
        <fullName evidence="3">Putative transcriptional regulator, XRE family</fullName>
    </submittedName>
</protein>
<dbReference type="Pfam" id="PF01381">
    <property type="entry name" value="HTH_3"/>
    <property type="match status" value="1"/>
</dbReference>
<organism evidence="3 4">
    <name type="scientific">Methanoregula boonei (strain DSM 21154 / JCM 14090 / 6A8)</name>
    <dbReference type="NCBI Taxonomy" id="456442"/>
    <lineage>
        <taxon>Archaea</taxon>
        <taxon>Methanobacteriati</taxon>
        <taxon>Methanobacteriota</taxon>
        <taxon>Stenosarchaea group</taxon>
        <taxon>Methanomicrobia</taxon>
        <taxon>Methanomicrobiales</taxon>
        <taxon>Methanoregulaceae</taxon>
        <taxon>Methanoregula</taxon>
    </lineage>
</organism>
<dbReference type="PANTHER" id="PTHR46797:SF1">
    <property type="entry name" value="METHYLPHOSPHONATE SYNTHASE"/>
    <property type="match status" value="1"/>
</dbReference>
<dbReference type="eggNOG" id="arCOG00608">
    <property type="taxonomic scope" value="Archaea"/>
</dbReference>
<dbReference type="AlphaFoldDB" id="A7I580"/>
<evidence type="ECO:0000313" key="4">
    <source>
        <dbReference type="Proteomes" id="UP000002408"/>
    </source>
</evidence>
<proteinExistence type="predicted"/>
<dbReference type="EMBL" id="CP000780">
    <property type="protein sequence ID" value="ABS54891.1"/>
    <property type="molecule type" value="Genomic_DNA"/>
</dbReference>
<dbReference type="SMART" id="SM00530">
    <property type="entry name" value="HTH_XRE"/>
    <property type="match status" value="1"/>
</dbReference>
<dbReference type="InterPro" id="IPR001387">
    <property type="entry name" value="Cro/C1-type_HTH"/>
</dbReference>
<dbReference type="STRING" id="456442.Mboo_0371"/>
<dbReference type="GO" id="GO:0003677">
    <property type="term" value="F:DNA binding"/>
    <property type="evidence" value="ECO:0007669"/>
    <property type="project" value="UniProtKB-KW"/>
</dbReference>
<evidence type="ECO:0000259" key="2">
    <source>
        <dbReference type="PROSITE" id="PS50943"/>
    </source>
</evidence>